<feature type="region of interest" description="Disordered" evidence="1">
    <location>
        <begin position="25"/>
        <end position="69"/>
    </location>
</feature>
<organism evidence="3 4">
    <name type="scientific">Candidatus Scalindua rubra</name>
    <dbReference type="NCBI Taxonomy" id="1872076"/>
    <lineage>
        <taxon>Bacteria</taxon>
        <taxon>Pseudomonadati</taxon>
        <taxon>Planctomycetota</taxon>
        <taxon>Candidatus Brocadiia</taxon>
        <taxon>Candidatus Brocadiales</taxon>
        <taxon>Candidatus Scalinduaceae</taxon>
        <taxon>Candidatus Scalindua</taxon>
    </lineage>
</organism>
<accession>A0A1E3XCF1</accession>
<dbReference type="AlphaFoldDB" id="A0A1E3XCF1"/>
<evidence type="ECO:0000313" key="4">
    <source>
        <dbReference type="Proteomes" id="UP000094056"/>
    </source>
</evidence>
<proteinExistence type="predicted"/>
<feature type="compositionally biased region" description="Basic and acidic residues" evidence="1">
    <location>
        <begin position="25"/>
        <end position="38"/>
    </location>
</feature>
<gene>
    <name evidence="3" type="ORF">SCARUB_01589</name>
</gene>
<sequence length="176" mass="19656">MDRNKLLVAIISFVIIGICITSFGKEREKGDESPVAEEKAEDSESSVEKERVEDSEGDSVEAEKTDRDPFSLPVGVRFREKKKEKRDGVILSANQEFPEGMVASNLNGIYQSGKNTTANINGIWVKEGDWVGEEQVIDIQEDNVILSREDGEKRTLSLQEAESELKVIKRVKPVSN</sequence>
<dbReference type="EMBL" id="MAYW01000033">
    <property type="protein sequence ID" value="ODS33268.1"/>
    <property type="molecule type" value="Genomic_DNA"/>
</dbReference>
<evidence type="ECO:0000256" key="1">
    <source>
        <dbReference type="SAM" id="MobiDB-lite"/>
    </source>
</evidence>
<protein>
    <submittedName>
        <fullName evidence="3">Uncharacterized protein</fullName>
    </submittedName>
</protein>
<keyword evidence="2" id="KW-0812">Transmembrane</keyword>
<reference evidence="3 4" key="1">
    <citation type="submission" date="2016-07" db="EMBL/GenBank/DDBJ databases">
        <title>Draft genome of Scalindua rubra, obtained from a brine-seawater interface in the Red Sea, sheds light on salt adaptation in anammox bacteria.</title>
        <authorList>
            <person name="Speth D.R."/>
            <person name="Lagkouvardos I."/>
            <person name="Wang Y."/>
            <person name="Qian P.-Y."/>
            <person name="Dutilh B.E."/>
            <person name="Jetten M.S."/>
        </authorList>
    </citation>
    <scope>NUCLEOTIDE SEQUENCE [LARGE SCALE GENOMIC DNA]</scope>
    <source>
        <strain evidence="3">BSI-1</strain>
    </source>
</reference>
<evidence type="ECO:0000313" key="3">
    <source>
        <dbReference type="EMBL" id="ODS33268.1"/>
    </source>
</evidence>
<keyword evidence="2" id="KW-0472">Membrane</keyword>
<keyword evidence="2" id="KW-1133">Transmembrane helix</keyword>
<comment type="caution">
    <text evidence="3">The sequence shown here is derived from an EMBL/GenBank/DDBJ whole genome shotgun (WGS) entry which is preliminary data.</text>
</comment>
<dbReference type="Proteomes" id="UP000094056">
    <property type="component" value="Unassembled WGS sequence"/>
</dbReference>
<name>A0A1E3XCF1_9BACT</name>
<feature type="transmembrane region" description="Helical" evidence="2">
    <location>
        <begin position="6"/>
        <end position="24"/>
    </location>
</feature>
<evidence type="ECO:0000256" key="2">
    <source>
        <dbReference type="SAM" id="Phobius"/>
    </source>
</evidence>